<reference evidence="1 2" key="1">
    <citation type="journal article" date="2019" name="BMC Genomics">
        <title>New insights from Opisthorchis felineus genome: update on genomics of the epidemiologically important liver flukes.</title>
        <authorList>
            <person name="Ershov N.I."/>
            <person name="Mordvinov V.A."/>
            <person name="Prokhortchouk E.B."/>
            <person name="Pakharukova M.Y."/>
            <person name="Gunbin K.V."/>
            <person name="Ustyantsev K."/>
            <person name="Genaev M.A."/>
            <person name="Blinov A.G."/>
            <person name="Mazur A."/>
            <person name="Boulygina E."/>
            <person name="Tsygankova S."/>
            <person name="Khrameeva E."/>
            <person name="Chekanov N."/>
            <person name="Fan G."/>
            <person name="Xiao A."/>
            <person name="Zhang H."/>
            <person name="Xu X."/>
            <person name="Yang H."/>
            <person name="Solovyev V."/>
            <person name="Lee S.M."/>
            <person name="Liu X."/>
            <person name="Afonnikov D.A."/>
            <person name="Skryabin K.G."/>
        </authorList>
    </citation>
    <scope>NUCLEOTIDE SEQUENCE [LARGE SCALE GENOMIC DNA]</scope>
    <source>
        <strain evidence="1">AK-0245</strain>
        <tissue evidence="1">Whole organism</tissue>
    </source>
</reference>
<dbReference type="Proteomes" id="UP000308267">
    <property type="component" value="Unassembled WGS sequence"/>
</dbReference>
<accession>A0A4S2KPD5</accession>
<organism evidence="1 2">
    <name type="scientific">Opisthorchis felineus</name>
    <dbReference type="NCBI Taxonomy" id="147828"/>
    <lineage>
        <taxon>Eukaryota</taxon>
        <taxon>Metazoa</taxon>
        <taxon>Spiralia</taxon>
        <taxon>Lophotrochozoa</taxon>
        <taxon>Platyhelminthes</taxon>
        <taxon>Trematoda</taxon>
        <taxon>Digenea</taxon>
        <taxon>Opisthorchiida</taxon>
        <taxon>Opisthorchiata</taxon>
        <taxon>Opisthorchiidae</taxon>
        <taxon>Opisthorchis</taxon>
    </lineage>
</organism>
<gene>
    <name evidence="1" type="ORF">CRM22_010753</name>
</gene>
<feature type="non-terminal residue" evidence="1">
    <location>
        <position position="82"/>
    </location>
</feature>
<protein>
    <submittedName>
        <fullName evidence="1">Uncharacterized protein</fullName>
    </submittedName>
</protein>
<keyword evidence="2" id="KW-1185">Reference proteome</keyword>
<comment type="caution">
    <text evidence="1">The sequence shown here is derived from an EMBL/GenBank/DDBJ whole genome shotgun (WGS) entry which is preliminary data.</text>
</comment>
<evidence type="ECO:0000313" key="2">
    <source>
        <dbReference type="Proteomes" id="UP000308267"/>
    </source>
</evidence>
<sequence length="82" mass="9408">MQFIFIKIDSLILPCYEYEKNKFLLIREVITFLKNEKSIYSSDFYDHRVVLAGDPLRKQSLCGGLGHKGILANISVALQKSE</sequence>
<evidence type="ECO:0000313" key="1">
    <source>
        <dbReference type="EMBL" id="TGZ51266.1"/>
    </source>
</evidence>
<proteinExistence type="predicted"/>
<dbReference type="EMBL" id="SJOL01010543">
    <property type="protein sequence ID" value="TGZ51266.1"/>
    <property type="molecule type" value="Genomic_DNA"/>
</dbReference>
<dbReference type="AlphaFoldDB" id="A0A4S2KPD5"/>
<name>A0A4S2KPD5_OPIFE</name>